<dbReference type="AlphaFoldDB" id="A0A9X4B2E1"/>
<accession>A0A9X4B2E1</accession>
<proteinExistence type="predicted"/>
<dbReference type="RefSeq" id="WP_010968252.1">
    <property type="nucleotide sequence ID" value="NZ_JAMRYU010000187.1"/>
</dbReference>
<comment type="caution">
    <text evidence="1">The sequence shown here is derived from an EMBL/GenBank/DDBJ whole genome shotgun (WGS) entry which is preliminary data.</text>
</comment>
<keyword evidence="1" id="KW-0614">Plasmid</keyword>
<dbReference type="EMBL" id="JAMRYU010000187">
    <property type="protein sequence ID" value="MDC4242859.1"/>
    <property type="molecule type" value="Genomic_DNA"/>
</dbReference>
<evidence type="ECO:0000313" key="1">
    <source>
        <dbReference type="EMBL" id="MDC4242859.1"/>
    </source>
</evidence>
<evidence type="ECO:0000313" key="2">
    <source>
        <dbReference type="Proteomes" id="UP001141183"/>
    </source>
</evidence>
<gene>
    <name evidence="1" type="ORF">NE398_22370</name>
</gene>
<dbReference type="GeneID" id="93000437"/>
<sequence>MKDYIIYKQFGKEDIKEGDLLRVDLIDGFKIKDIKELKDFNLVYETKGHEDFCTKKGKKVKRSVRYIRVFKKKN</sequence>
<dbReference type="Proteomes" id="UP001141183">
    <property type="component" value="Unassembled WGS sequence"/>
</dbReference>
<reference evidence="1" key="1">
    <citation type="submission" date="2022-05" db="EMBL/GenBank/DDBJ databases">
        <title>Draft genome sequence of Clostridium tertium strain CP3 isolated from Peru.</title>
        <authorList>
            <person name="Hurtado R."/>
            <person name="Lima L."/>
            <person name="Sousa T."/>
            <person name="Jaiswal A.K."/>
            <person name="Tiwari S."/>
            <person name="Maturrano L."/>
            <person name="Brenig B."/>
            <person name="Azevedo V."/>
        </authorList>
    </citation>
    <scope>NUCLEOTIDE SEQUENCE</scope>
    <source>
        <strain evidence="1">CP3</strain>
        <plasmid evidence="1">p3</plasmid>
    </source>
</reference>
<geneLocation type="plasmid" evidence="1">
    <name>p3</name>
</geneLocation>
<protein>
    <submittedName>
        <fullName evidence="1">Uncharacterized protein</fullName>
    </submittedName>
</protein>
<keyword evidence="2" id="KW-1185">Reference proteome</keyword>
<organism evidence="1 2">
    <name type="scientific">Clostridium tertium</name>
    <dbReference type="NCBI Taxonomy" id="1559"/>
    <lineage>
        <taxon>Bacteria</taxon>
        <taxon>Bacillati</taxon>
        <taxon>Bacillota</taxon>
        <taxon>Clostridia</taxon>
        <taxon>Eubacteriales</taxon>
        <taxon>Clostridiaceae</taxon>
        <taxon>Clostridium</taxon>
    </lineage>
</organism>
<name>A0A9X4B2E1_9CLOT</name>